<dbReference type="Pfam" id="PF00069">
    <property type="entry name" value="Pkinase"/>
    <property type="match status" value="1"/>
</dbReference>
<dbReference type="PANTHER" id="PTHR24359">
    <property type="entry name" value="SERINE/THREONINE-PROTEIN KINASE SBK1"/>
    <property type="match status" value="1"/>
</dbReference>
<dbReference type="PROSITE" id="PS50011">
    <property type="entry name" value="PROTEIN_KINASE_DOM"/>
    <property type="match status" value="1"/>
</dbReference>
<sequence>MSNNDGSSSHTRTWEDEHLYEQMHHREIQNIGKHSLIPPSSLRDLFTLEIIKGVVGYLGYDLETSETIAQVILDHGIVVFATLIWIKRPDLIRDFQQWNLLKKLPIQDFRAVLGDSYDTFTEERMSVIEQKRFKEAQWRFLTHEFKFEDRFKPVEIDSRILPFKKKIGDEINSGFSTVQALSIHSRCHDFLDKGPGMKKTDSRGDIVVIQKTLRADCHNDIKKAYKDELKCLEHFTRTGNENIVTFLASYTTGKDMCFLFHFLEMDLRKFLRRPAGYGQFQYRHTYFSALHGLASALEDIHKVKDNGSIDAGLKIGYHHDLRPANVLVNSETFILTDFGMSRDDKSEENSKTVFKDQMGDYIAPECRDKDWKPQNVGRGIDIWAFGCLMSEVLIYAYGGVRSLRDFESQRKSARNADGSFSDNLFYDQNREVKEQVKKWVEDLSGWINGEPTNGRKPLGDFVKTQIFAMLKPEQERPRMQEVCLGVGRISLMAHFLAVLSSRDAVYIEPDERRMHGSPEFLHVEYERLLAWGYVLGLYGGRNDIQLAEPLSSRQLGLCARKLASFFCLTKDWSISEQSDDQKKELEGKLKSLVDRLCDELEQAWANTANTRLGLESTADKQYIWDVEQLCRMRCLGHWRNTEIASPKTLADKPWLLEYLTYYGNGQILQQPTSVELHPTLFDILNVKDNATDVLSQRDKYKLAVILAEFIADTHAIRWPHVGFCSRNIIFKGLPDTTTWKSTGENTSERAVIIAKVQRPFFIGLKSTQRAPKQRDFSYNFYALGVMLLRIGTWSYVNKYNDERKKILHDSMGPEYQDVVQKLMSTELFKSKESDPVKDKKAFSEFMGIFRKLKESIPVPNPCLSVPQTNPKRDAGAEPFLEKLPTRNPQIPSRAAPSPIPPPTTKNPTKNTLLRRLSVGSSDRTTRTAPPRTGLKRQSSFKEMKATVVEALRLKRKASIS</sequence>
<dbReference type="Proteomes" id="UP000472727">
    <property type="component" value="Unassembled WGS sequence"/>
</dbReference>
<dbReference type="CDD" id="cd00180">
    <property type="entry name" value="PKc"/>
    <property type="match status" value="1"/>
</dbReference>
<comment type="caution">
    <text evidence="3">The sequence shown here is derived from an EMBL/GenBank/DDBJ whole genome shotgun (WGS) entry which is preliminary data.</text>
</comment>
<organism evidence="3 4">
    <name type="scientific">Orbilia oligospora</name>
    <name type="common">Nematode-trapping fungus</name>
    <name type="synonym">Arthrobotrys oligospora</name>
    <dbReference type="NCBI Taxonomy" id="2813651"/>
    <lineage>
        <taxon>Eukaryota</taxon>
        <taxon>Fungi</taxon>
        <taxon>Dikarya</taxon>
        <taxon>Ascomycota</taxon>
        <taxon>Pezizomycotina</taxon>
        <taxon>Orbiliomycetes</taxon>
        <taxon>Orbiliales</taxon>
        <taxon>Orbiliaceae</taxon>
        <taxon>Orbilia</taxon>
    </lineage>
</organism>
<proteinExistence type="predicted"/>
<accession>A0A7C8U480</accession>
<dbReference type="InterPro" id="IPR000719">
    <property type="entry name" value="Prot_kinase_dom"/>
</dbReference>
<feature type="domain" description="Protein kinase" evidence="2">
    <location>
        <begin position="165"/>
        <end position="496"/>
    </location>
</feature>
<dbReference type="Gene3D" id="1.10.510.10">
    <property type="entry name" value="Transferase(Phosphotransferase) domain 1"/>
    <property type="match status" value="1"/>
</dbReference>
<dbReference type="InterPro" id="IPR011009">
    <property type="entry name" value="Kinase-like_dom_sf"/>
</dbReference>
<dbReference type="PANTHER" id="PTHR24359:SF1">
    <property type="entry name" value="INHIBITOR OF NUCLEAR FACTOR KAPPA-B KINASE EPSILON SUBUNIT HOMOLOG 1-RELATED"/>
    <property type="match status" value="1"/>
</dbReference>
<gene>
    <name evidence="3" type="ORF">TWF106_004553</name>
</gene>
<feature type="region of interest" description="Disordered" evidence="1">
    <location>
        <begin position="882"/>
        <end position="940"/>
    </location>
</feature>
<dbReference type="GO" id="GO:0005524">
    <property type="term" value="F:ATP binding"/>
    <property type="evidence" value="ECO:0007669"/>
    <property type="project" value="InterPro"/>
</dbReference>
<dbReference type="SUPFAM" id="SSF56112">
    <property type="entry name" value="Protein kinase-like (PK-like)"/>
    <property type="match status" value="1"/>
</dbReference>
<feature type="compositionally biased region" description="Low complexity" evidence="1">
    <location>
        <begin position="905"/>
        <end position="914"/>
    </location>
</feature>
<dbReference type="EMBL" id="WIWS01000205">
    <property type="protein sequence ID" value="KAF3198562.1"/>
    <property type="molecule type" value="Genomic_DNA"/>
</dbReference>
<dbReference type="AlphaFoldDB" id="A0A7C8U480"/>
<evidence type="ECO:0000256" key="1">
    <source>
        <dbReference type="SAM" id="MobiDB-lite"/>
    </source>
</evidence>
<protein>
    <recommendedName>
        <fullName evidence="2">Protein kinase domain-containing protein</fullName>
    </recommendedName>
</protein>
<evidence type="ECO:0000259" key="2">
    <source>
        <dbReference type="PROSITE" id="PS50011"/>
    </source>
</evidence>
<reference evidence="3 4" key="1">
    <citation type="submission" date="2019-06" db="EMBL/GenBank/DDBJ databases">
        <authorList>
            <person name="Palmer J.M."/>
        </authorList>
    </citation>
    <scope>NUCLEOTIDE SEQUENCE [LARGE SCALE GENOMIC DNA]</scope>
    <source>
        <strain evidence="3 4">TWF106</strain>
    </source>
</reference>
<dbReference type="GO" id="GO:0004674">
    <property type="term" value="F:protein serine/threonine kinase activity"/>
    <property type="evidence" value="ECO:0007669"/>
    <property type="project" value="TreeGrafter"/>
</dbReference>
<evidence type="ECO:0000313" key="4">
    <source>
        <dbReference type="Proteomes" id="UP000472727"/>
    </source>
</evidence>
<evidence type="ECO:0000313" key="3">
    <source>
        <dbReference type="EMBL" id="KAF3198562.1"/>
    </source>
</evidence>
<dbReference type="Gene3D" id="3.30.200.20">
    <property type="entry name" value="Phosphorylase Kinase, domain 1"/>
    <property type="match status" value="1"/>
</dbReference>
<name>A0A7C8U480_ORBOL</name>